<reference evidence="8 9" key="1">
    <citation type="submission" date="2014-04" db="EMBL/GenBank/DDBJ databases">
        <title>Evolutionary Origins and Diversification of the Mycorrhizal Mutualists.</title>
        <authorList>
            <consortium name="DOE Joint Genome Institute"/>
            <consortium name="Mycorrhizal Genomics Consortium"/>
            <person name="Kohler A."/>
            <person name="Kuo A."/>
            <person name="Nagy L.G."/>
            <person name="Floudas D."/>
            <person name="Copeland A."/>
            <person name="Barry K.W."/>
            <person name="Cichocki N."/>
            <person name="Veneault-Fourrey C."/>
            <person name="LaButti K."/>
            <person name="Lindquist E.A."/>
            <person name="Lipzen A."/>
            <person name="Lundell T."/>
            <person name="Morin E."/>
            <person name="Murat C."/>
            <person name="Riley R."/>
            <person name="Ohm R."/>
            <person name="Sun H."/>
            <person name="Tunlid A."/>
            <person name="Henrissat B."/>
            <person name="Grigoriev I.V."/>
            <person name="Hibbett D.S."/>
            <person name="Martin F."/>
        </authorList>
    </citation>
    <scope>NUCLEOTIDE SEQUENCE [LARGE SCALE GENOMIC DNA]</scope>
    <source>
        <strain evidence="8 9">Koide BX008</strain>
    </source>
</reference>
<evidence type="ECO:0000256" key="4">
    <source>
        <dbReference type="ARBA" id="ARBA00023136"/>
    </source>
</evidence>
<dbReference type="Pfam" id="PF00892">
    <property type="entry name" value="EamA"/>
    <property type="match status" value="2"/>
</dbReference>
<feature type="compositionally biased region" description="Acidic residues" evidence="5">
    <location>
        <begin position="362"/>
        <end position="374"/>
    </location>
</feature>
<evidence type="ECO:0000313" key="9">
    <source>
        <dbReference type="Proteomes" id="UP000054549"/>
    </source>
</evidence>
<feature type="transmembrane region" description="Helical" evidence="6">
    <location>
        <begin position="330"/>
        <end position="348"/>
    </location>
</feature>
<feature type="domain" description="EamA" evidence="7">
    <location>
        <begin position="215"/>
        <end position="344"/>
    </location>
</feature>
<keyword evidence="9" id="KW-1185">Reference proteome</keyword>
<dbReference type="PANTHER" id="PTHR22911:SF6">
    <property type="entry name" value="SOLUTE CARRIER FAMILY 35 MEMBER G1"/>
    <property type="match status" value="1"/>
</dbReference>
<dbReference type="Proteomes" id="UP000054549">
    <property type="component" value="Unassembled WGS sequence"/>
</dbReference>
<sequence>MSRDLSPESAERQPLIESEQRNEANKSLLRSATNFIADNAGLLLVVLSQMFFSMMNAAVKLLRTDDPPVSALQVILVRMAITGICSLVYMLSTQMHDSILGPKGVRLLLTFRGITGFVGFFGGYYALQFLSLSDATVLIFLSPLCTAVAGALFLKESFGISQGLSGIVSLVGVVLIARPPVLFGSIGDPLNLMPPSVAVPPLSVSASNPAARLIAVGVALVGVFGITGGYISVRAIGKRAHPLIIMIHLAINCVLIATIGMAVTRAPFVVPSFRDCLALLMIGLFSFVGQILLTMGLQRETAGRASMGLYTQIVFATIFEHTYFHATSSWLSILGTVLILSSASYVAMNKEKPHNHASQEDVTSDTEDFEDLEAEFPTRAKSNNAPQNTS</sequence>
<dbReference type="AlphaFoldDB" id="A0A0C2WRI4"/>
<feature type="transmembrane region" description="Helical" evidence="6">
    <location>
        <begin position="137"/>
        <end position="154"/>
    </location>
</feature>
<protein>
    <recommendedName>
        <fullName evidence="7">EamA domain-containing protein</fullName>
    </recommendedName>
</protein>
<dbReference type="OrthoDB" id="306876at2759"/>
<evidence type="ECO:0000256" key="3">
    <source>
        <dbReference type="ARBA" id="ARBA00022989"/>
    </source>
</evidence>
<feature type="region of interest" description="Disordered" evidence="5">
    <location>
        <begin position="354"/>
        <end position="390"/>
    </location>
</feature>
<dbReference type="EMBL" id="KN818326">
    <property type="protein sequence ID" value="KIL58908.1"/>
    <property type="molecule type" value="Genomic_DNA"/>
</dbReference>
<evidence type="ECO:0000313" key="8">
    <source>
        <dbReference type="EMBL" id="KIL58908.1"/>
    </source>
</evidence>
<evidence type="ECO:0000256" key="6">
    <source>
        <dbReference type="SAM" id="Phobius"/>
    </source>
</evidence>
<keyword evidence="2 6" id="KW-0812">Transmembrane</keyword>
<dbReference type="HOGENOM" id="CLU_032828_4_1_1"/>
<feature type="transmembrane region" description="Helical" evidence="6">
    <location>
        <begin position="71"/>
        <end position="92"/>
    </location>
</feature>
<evidence type="ECO:0000256" key="5">
    <source>
        <dbReference type="SAM" id="MobiDB-lite"/>
    </source>
</evidence>
<feature type="region of interest" description="Disordered" evidence="5">
    <location>
        <begin position="1"/>
        <end position="22"/>
    </location>
</feature>
<feature type="compositionally biased region" description="Basic and acidic residues" evidence="5">
    <location>
        <begin position="1"/>
        <end position="11"/>
    </location>
</feature>
<dbReference type="InParanoid" id="A0A0C2WRI4"/>
<evidence type="ECO:0000256" key="1">
    <source>
        <dbReference type="ARBA" id="ARBA00004141"/>
    </source>
</evidence>
<proteinExistence type="predicted"/>
<accession>A0A0C2WRI4</accession>
<keyword evidence="3 6" id="KW-1133">Transmembrane helix</keyword>
<feature type="transmembrane region" description="Helical" evidence="6">
    <location>
        <begin position="40"/>
        <end position="59"/>
    </location>
</feature>
<comment type="subcellular location">
    <subcellularLocation>
        <location evidence="1">Membrane</location>
        <topology evidence="1">Multi-pass membrane protein</topology>
    </subcellularLocation>
</comment>
<feature type="transmembrane region" description="Helical" evidence="6">
    <location>
        <begin position="166"/>
        <end position="186"/>
    </location>
</feature>
<feature type="domain" description="EamA" evidence="7">
    <location>
        <begin position="40"/>
        <end position="177"/>
    </location>
</feature>
<evidence type="ECO:0000259" key="7">
    <source>
        <dbReference type="Pfam" id="PF00892"/>
    </source>
</evidence>
<dbReference type="InterPro" id="IPR037185">
    <property type="entry name" value="EmrE-like"/>
</dbReference>
<feature type="transmembrane region" description="Helical" evidence="6">
    <location>
        <begin position="210"/>
        <end position="231"/>
    </location>
</feature>
<feature type="transmembrane region" description="Helical" evidence="6">
    <location>
        <begin position="104"/>
        <end position="125"/>
    </location>
</feature>
<gene>
    <name evidence="8" type="ORF">M378DRAFT_169988</name>
</gene>
<feature type="compositionally biased region" description="Polar residues" evidence="5">
    <location>
        <begin position="380"/>
        <end position="390"/>
    </location>
</feature>
<organism evidence="8 9">
    <name type="scientific">Amanita muscaria (strain Koide BX008)</name>
    <dbReference type="NCBI Taxonomy" id="946122"/>
    <lineage>
        <taxon>Eukaryota</taxon>
        <taxon>Fungi</taxon>
        <taxon>Dikarya</taxon>
        <taxon>Basidiomycota</taxon>
        <taxon>Agaricomycotina</taxon>
        <taxon>Agaricomycetes</taxon>
        <taxon>Agaricomycetidae</taxon>
        <taxon>Agaricales</taxon>
        <taxon>Pluteineae</taxon>
        <taxon>Amanitaceae</taxon>
        <taxon>Amanita</taxon>
    </lineage>
</organism>
<feature type="transmembrane region" description="Helical" evidence="6">
    <location>
        <begin position="276"/>
        <end position="295"/>
    </location>
</feature>
<name>A0A0C2WRI4_AMAMK</name>
<dbReference type="STRING" id="946122.A0A0C2WRI4"/>
<dbReference type="PANTHER" id="PTHR22911">
    <property type="entry name" value="ACYL-MALONYL CONDENSING ENZYME-RELATED"/>
    <property type="match status" value="1"/>
</dbReference>
<feature type="transmembrane region" description="Helical" evidence="6">
    <location>
        <begin position="243"/>
        <end position="264"/>
    </location>
</feature>
<evidence type="ECO:0000256" key="2">
    <source>
        <dbReference type="ARBA" id="ARBA00022692"/>
    </source>
</evidence>
<dbReference type="GO" id="GO:0016020">
    <property type="term" value="C:membrane"/>
    <property type="evidence" value="ECO:0007669"/>
    <property type="project" value="UniProtKB-SubCell"/>
</dbReference>
<dbReference type="InterPro" id="IPR000620">
    <property type="entry name" value="EamA_dom"/>
</dbReference>
<dbReference type="SUPFAM" id="SSF103481">
    <property type="entry name" value="Multidrug resistance efflux transporter EmrE"/>
    <property type="match status" value="2"/>
</dbReference>
<keyword evidence="4 6" id="KW-0472">Membrane</keyword>